<organism evidence="1 2">
    <name type="scientific">Parascaris univalens</name>
    <name type="common">Nematode worm</name>
    <dbReference type="NCBI Taxonomy" id="6257"/>
    <lineage>
        <taxon>Eukaryota</taxon>
        <taxon>Metazoa</taxon>
        <taxon>Ecdysozoa</taxon>
        <taxon>Nematoda</taxon>
        <taxon>Chromadorea</taxon>
        <taxon>Rhabditida</taxon>
        <taxon>Spirurina</taxon>
        <taxon>Ascaridomorpha</taxon>
        <taxon>Ascaridoidea</taxon>
        <taxon>Ascarididae</taxon>
        <taxon>Parascaris</taxon>
    </lineage>
</organism>
<evidence type="ECO:0000313" key="1">
    <source>
        <dbReference type="Proteomes" id="UP000887569"/>
    </source>
</evidence>
<sequence>MKSASVSSPRLKRLASQLSSIQISLDPPSPTLKCSPSPSDYLSWTTPQVNTVNSFLRVPGADLPIDQPSGFSSPPPDRRYSFSSTVGDTNTMTISLSGSYQNLHFPSSKCLKYQSCSYDSDVPLNEYPRPRSAQSVPGDVVPVLLSPVLSRPVRSLSAQHCFIRQAAVSDSEPELSFVIGQRHPRCSRPSDSCSSLQTPPGCISPAISHSPLSSRLSAFHTGHYFRHSWQFIVFAAILQTENYITRYA</sequence>
<keyword evidence="1" id="KW-1185">Reference proteome</keyword>
<proteinExistence type="predicted"/>
<reference evidence="2" key="1">
    <citation type="submission" date="2022-11" db="UniProtKB">
        <authorList>
            <consortium name="WormBaseParasite"/>
        </authorList>
    </citation>
    <scope>IDENTIFICATION</scope>
</reference>
<accession>A0A914ZTJ3</accession>
<name>A0A914ZTJ3_PARUN</name>
<protein>
    <submittedName>
        <fullName evidence="2">Non-specific serine/threonine protein kinase</fullName>
    </submittedName>
</protein>
<dbReference type="AlphaFoldDB" id="A0A914ZTJ3"/>
<dbReference type="WBParaSite" id="PgB15_g019_t05">
    <property type="protein sequence ID" value="PgB15_g019_t05"/>
    <property type="gene ID" value="PgB15_g019"/>
</dbReference>
<dbReference type="Proteomes" id="UP000887569">
    <property type="component" value="Unplaced"/>
</dbReference>
<evidence type="ECO:0000313" key="2">
    <source>
        <dbReference type="WBParaSite" id="PgB15_g019_t05"/>
    </source>
</evidence>